<organism evidence="2 3">
    <name type="scientific">Chryseolinea soli</name>
    <dbReference type="NCBI Taxonomy" id="2321403"/>
    <lineage>
        <taxon>Bacteria</taxon>
        <taxon>Pseudomonadati</taxon>
        <taxon>Bacteroidota</taxon>
        <taxon>Cytophagia</taxon>
        <taxon>Cytophagales</taxon>
        <taxon>Fulvivirgaceae</taxon>
        <taxon>Chryseolinea</taxon>
    </lineage>
</organism>
<evidence type="ECO:0000259" key="1">
    <source>
        <dbReference type="PROSITE" id="PS51186"/>
    </source>
</evidence>
<keyword evidence="3" id="KW-1185">Reference proteome</keyword>
<name>A0A385SRB3_9BACT</name>
<feature type="domain" description="N-acetyltransferase" evidence="1">
    <location>
        <begin position="1"/>
        <end position="161"/>
    </location>
</feature>
<dbReference type="InterPro" id="IPR000182">
    <property type="entry name" value="GNAT_dom"/>
</dbReference>
<dbReference type="GO" id="GO:0016747">
    <property type="term" value="F:acyltransferase activity, transferring groups other than amino-acyl groups"/>
    <property type="evidence" value="ECO:0007669"/>
    <property type="project" value="InterPro"/>
</dbReference>
<dbReference type="OrthoDB" id="5570877at2"/>
<evidence type="ECO:0000313" key="3">
    <source>
        <dbReference type="Proteomes" id="UP000266183"/>
    </source>
</evidence>
<gene>
    <name evidence="2" type="ORF">D4L85_22160</name>
</gene>
<dbReference type="EMBL" id="CP032382">
    <property type="protein sequence ID" value="AYB33116.1"/>
    <property type="molecule type" value="Genomic_DNA"/>
</dbReference>
<dbReference type="AlphaFoldDB" id="A0A385SRB3"/>
<dbReference type="KEGG" id="chk:D4L85_22160"/>
<sequence>METRFATEDDIPAIIDLLKTGLGETLVPKSEGYWRWKHLENPFGDSLVLLAVKKENIIGVRTFMRWQWKVGEEPIEAVRGVDTVIHPDYQGNGIFGELTMELMKKCEEKGYHILFSTPNERSKRGYLKLGWERPDHLPVNVKVIRPFRILTNVLRKRKPLEPGQGVHNSVAYYLSRPDLDALLVMNEKHYPSKIITAHTRQSLQWRYAQVPVGRYYAIGVEMQGTKALCFYRLKSTYAGTEMRITDIFLESARFEKDLKNVLVKKIVEHDIDFVTSGSFNVARLVSGVLALSRKSIGPCVTTHKISLPDLRNFGGFANWSPSLGDLELF</sequence>
<accession>A0A385SRB3</accession>
<dbReference type="InterPro" id="IPR016181">
    <property type="entry name" value="Acyl_CoA_acyltransferase"/>
</dbReference>
<evidence type="ECO:0000313" key="2">
    <source>
        <dbReference type="EMBL" id="AYB33116.1"/>
    </source>
</evidence>
<reference evidence="3" key="1">
    <citation type="submission" date="2018-09" db="EMBL/GenBank/DDBJ databases">
        <title>Chryseolinea sp. KIS68-18 isolated from soil.</title>
        <authorList>
            <person name="Weon H.-Y."/>
            <person name="Kwon S.-W."/>
            <person name="Lee S.A."/>
        </authorList>
    </citation>
    <scope>NUCLEOTIDE SEQUENCE [LARGE SCALE GENOMIC DNA]</scope>
    <source>
        <strain evidence="3">KIS68-18</strain>
    </source>
</reference>
<keyword evidence="2" id="KW-0808">Transferase</keyword>
<dbReference type="RefSeq" id="WP_119756358.1">
    <property type="nucleotide sequence ID" value="NZ_CP032382.1"/>
</dbReference>
<proteinExistence type="predicted"/>
<dbReference type="Proteomes" id="UP000266183">
    <property type="component" value="Chromosome"/>
</dbReference>
<dbReference type="PROSITE" id="PS51186">
    <property type="entry name" value="GNAT"/>
    <property type="match status" value="1"/>
</dbReference>
<protein>
    <submittedName>
        <fullName evidence="2">GNAT family N-acetyltransferase</fullName>
    </submittedName>
</protein>
<dbReference type="Gene3D" id="3.40.630.30">
    <property type="match status" value="1"/>
</dbReference>
<dbReference type="Pfam" id="PF13527">
    <property type="entry name" value="Acetyltransf_9"/>
    <property type="match status" value="1"/>
</dbReference>
<dbReference type="SUPFAM" id="SSF55729">
    <property type="entry name" value="Acyl-CoA N-acyltransferases (Nat)"/>
    <property type="match status" value="1"/>
</dbReference>